<organism evidence="1 2">
    <name type="scientific">Leclercia adecarboxylata</name>
    <dbReference type="NCBI Taxonomy" id="83655"/>
    <lineage>
        <taxon>Bacteria</taxon>
        <taxon>Pseudomonadati</taxon>
        <taxon>Pseudomonadota</taxon>
        <taxon>Gammaproteobacteria</taxon>
        <taxon>Enterobacterales</taxon>
        <taxon>Enterobacteriaceae</taxon>
        <taxon>Leclercia</taxon>
    </lineage>
</organism>
<name>A0A4U9HGK9_9ENTR</name>
<evidence type="ECO:0000313" key="1">
    <source>
        <dbReference type="EMBL" id="VTP63037.1"/>
    </source>
</evidence>
<dbReference type="AlphaFoldDB" id="A0A4U9HGK9"/>
<dbReference type="EMBL" id="LR590464">
    <property type="protein sequence ID" value="VTP63037.1"/>
    <property type="molecule type" value="Genomic_DNA"/>
</dbReference>
<dbReference type="Proteomes" id="UP000310719">
    <property type="component" value="Chromosome"/>
</dbReference>
<reference evidence="1 2" key="1">
    <citation type="submission" date="2019-05" db="EMBL/GenBank/DDBJ databases">
        <authorList>
            <consortium name="Pathogen Informatics"/>
        </authorList>
    </citation>
    <scope>NUCLEOTIDE SEQUENCE [LARGE SCALE GENOMIC DNA]</scope>
    <source>
        <strain evidence="1 2">NCTC13032</strain>
    </source>
</reference>
<accession>A0A4U9HGK9</accession>
<sequence length="85" mass="9271">MLESVRHHLVDHSGRFAVNASDLLIHALGAGHIPHLIIGQRFQVLLLQPGVDLPGCQHLAVIHTDFGQQLAQMGEQRLGWPGSRG</sequence>
<protein>
    <submittedName>
        <fullName evidence="1">Uncharacterized protein</fullName>
    </submittedName>
</protein>
<gene>
    <name evidence="1" type="ORF">NCTC13032_00657</name>
</gene>
<proteinExistence type="predicted"/>
<evidence type="ECO:0000313" key="2">
    <source>
        <dbReference type="Proteomes" id="UP000310719"/>
    </source>
</evidence>